<dbReference type="PANTHER" id="PTHR24221">
    <property type="entry name" value="ATP-BINDING CASSETTE SUB-FAMILY B"/>
    <property type="match status" value="1"/>
</dbReference>
<feature type="domain" description="ABC transporter" evidence="8">
    <location>
        <begin position="334"/>
        <end position="568"/>
    </location>
</feature>
<comment type="subcellular location">
    <subcellularLocation>
        <location evidence="1">Cell membrane</location>
        <topology evidence="1">Multi-pass membrane protein</topology>
    </subcellularLocation>
</comment>
<dbReference type="PROSITE" id="PS50893">
    <property type="entry name" value="ABC_TRANSPORTER_2"/>
    <property type="match status" value="1"/>
</dbReference>
<keyword evidence="2 7" id="KW-0812">Transmembrane</keyword>
<evidence type="ECO:0000259" key="9">
    <source>
        <dbReference type="PROSITE" id="PS50929"/>
    </source>
</evidence>
<dbReference type="InterPro" id="IPR017871">
    <property type="entry name" value="ABC_transporter-like_CS"/>
</dbReference>
<feature type="transmembrane region" description="Helical" evidence="7">
    <location>
        <begin position="137"/>
        <end position="154"/>
    </location>
</feature>
<dbReference type="CDD" id="cd07346">
    <property type="entry name" value="ABC_6TM_exporters"/>
    <property type="match status" value="1"/>
</dbReference>
<dbReference type="InterPro" id="IPR027417">
    <property type="entry name" value="P-loop_NTPase"/>
</dbReference>
<evidence type="ECO:0000313" key="10">
    <source>
        <dbReference type="EMBL" id="KSV59622.1"/>
    </source>
</evidence>
<keyword evidence="11" id="KW-1185">Reference proteome</keyword>
<evidence type="ECO:0000256" key="5">
    <source>
        <dbReference type="ARBA" id="ARBA00022989"/>
    </source>
</evidence>
<feature type="transmembrane region" description="Helical" evidence="7">
    <location>
        <begin position="242"/>
        <end position="266"/>
    </location>
</feature>
<organism evidence="10 11">
    <name type="scientific">Acetivibrio ethanolgignens</name>
    <dbReference type="NCBI Taxonomy" id="290052"/>
    <lineage>
        <taxon>Bacteria</taxon>
        <taxon>Bacillati</taxon>
        <taxon>Bacillota</taxon>
        <taxon>Clostridia</taxon>
        <taxon>Eubacteriales</taxon>
        <taxon>Oscillospiraceae</taxon>
        <taxon>Acetivibrio</taxon>
    </lineage>
</organism>
<evidence type="ECO:0000256" key="6">
    <source>
        <dbReference type="ARBA" id="ARBA00023136"/>
    </source>
</evidence>
<comment type="caution">
    <text evidence="10">The sequence shown here is derived from an EMBL/GenBank/DDBJ whole genome shotgun (WGS) entry which is preliminary data.</text>
</comment>
<dbReference type="GO" id="GO:0140359">
    <property type="term" value="F:ABC-type transporter activity"/>
    <property type="evidence" value="ECO:0007669"/>
    <property type="project" value="InterPro"/>
</dbReference>
<feature type="transmembrane region" description="Helical" evidence="7">
    <location>
        <begin position="56"/>
        <end position="79"/>
    </location>
</feature>
<keyword evidence="4" id="KW-0067">ATP-binding</keyword>
<dbReference type="GO" id="GO:0016887">
    <property type="term" value="F:ATP hydrolysis activity"/>
    <property type="evidence" value="ECO:0007669"/>
    <property type="project" value="InterPro"/>
</dbReference>
<dbReference type="EMBL" id="LNAM01000112">
    <property type="protein sequence ID" value="KSV59622.1"/>
    <property type="molecule type" value="Genomic_DNA"/>
</dbReference>
<dbReference type="PROSITE" id="PS00211">
    <property type="entry name" value="ABC_TRANSPORTER_1"/>
    <property type="match status" value="1"/>
</dbReference>
<evidence type="ECO:0000256" key="7">
    <source>
        <dbReference type="SAM" id="Phobius"/>
    </source>
</evidence>
<dbReference type="SUPFAM" id="SSF52540">
    <property type="entry name" value="P-loop containing nucleoside triphosphate hydrolases"/>
    <property type="match status" value="1"/>
</dbReference>
<dbReference type="Proteomes" id="UP000054874">
    <property type="component" value="Unassembled WGS sequence"/>
</dbReference>
<evidence type="ECO:0000256" key="2">
    <source>
        <dbReference type="ARBA" id="ARBA00022692"/>
    </source>
</evidence>
<protein>
    <recommendedName>
        <fullName evidence="12">ABC transporter ATP-binding protein</fullName>
    </recommendedName>
</protein>
<dbReference type="SMART" id="SM00382">
    <property type="entry name" value="AAA"/>
    <property type="match status" value="1"/>
</dbReference>
<accession>A0A0V8QHA8</accession>
<dbReference type="AlphaFoldDB" id="A0A0V8QHA8"/>
<dbReference type="RefSeq" id="WP_058352153.1">
    <property type="nucleotide sequence ID" value="NZ_CABMMD010000112.1"/>
</dbReference>
<dbReference type="PANTHER" id="PTHR24221:SF654">
    <property type="entry name" value="ATP-BINDING CASSETTE SUB-FAMILY B MEMBER 6"/>
    <property type="match status" value="1"/>
</dbReference>
<dbReference type="InterPro" id="IPR003593">
    <property type="entry name" value="AAA+_ATPase"/>
</dbReference>
<dbReference type="SUPFAM" id="SSF90123">
    <property type="entry name" value="ABC transporter transmembrane region"/>
    <property type="match status" value="1"/>
</dbReference>
<evidence type="ECO:0000256" key="4">
    <source>
        <dbReference type="ARBA" id="ARBA00022840"/>
    </source>
</evidence>
<evidence type="ECO:0000313" key="11">
    <source>
        <dbReference type="Proteomes" id="UP000054874"/>
    </source>
</evidence>
<feature type="transmembrane region" description="Helical" evidence="7">
    <location>
        <begin position="160"/>
        <end position="177"/>
    </location>
</feature>
<feature type="domain" description="ABC transmembrane type-1" evidence="9">
    <location>
        <begin position="20"/>
        <end position="301"/>
    </location>
</feature>
<keyword evidence="5 7" id="KW-1133">Transmembrane helix</keyword>
<evidence type="ECO:0000256" key="3">
    <source>
        <dbReference type="ARBA" id="ARBA00022741"/>
    </source>
</evidence>
<dbReference type="InterPro" id="IPR003439">
    <property type="entry name" value="ABC_transporter-like_ATP-bd"/>
</dbReference>
<name>A0A0V8QHA8_9FIRM</name>
<sequence>MKSKKVKINSYFIKNKGVLFGLVSFSILSGIGESLWSFIFQELYEITGRMTVPSILSLLCAVAGVFCFCMITGNVAVYFRRVLLKNMNLQLKTDVFQTIMNKNIEEFTESNSARYISLLNNDVANLENQYFQSIPMIIDRICIFIACTLVLVYYNVFIAIVVILTAFFLASIPILFGKKITERERFVYEEMENYNGKLKDLLNGFEVVKSFHATKQAGTLFEESVTKVENAKYKVRKFQNPFSVFLLMLTYLVIIMQLLFAAYMAYIGKIPASAIMSIFYLISSINNPVKDIAEGLLTIRSALPNIQKIEMLFDEQTKKDNKDLVKNVDSVMPLTIKELSFGYEKKKEILHKLNFQFEKNKKYAVVGNSGSGKSTLVKLLMKYYDTYDGNIYWGDCELRNLDKEFLCTQVAMIHQRVFLFEDTLRNNITMFQEYSEEEIQYAVESSGLREVVERQPEGLDFVIHENGNNFSGGEQQRISIARAILKKTKVLLLDEATSSLDKKMASQIEKLILSQPEMTVIVVTHKLDADILKQYDCILAMNHGNFIETGSFDELMAKREFFYSLYTVNE</sequence>
<dbReference type="GO" id="GO:0005886">
    <property type="term" value="C:plasma membrane"/>
    <property type="evidence" value="ECO:0007669"/>
    <property type="project" value="UniProtKB-SubCell"/>
</dbReference>
<dbReference type="InterPro" id="IPR011527">
    <property type="entry name" value="ABC1_TM_dom"/>
</dbReference>
<dbReference type="STRING" id="290052.ASU35_01110"/>
<evidence type="ECO:0008006" key="12">
    <source>
        <dbReference type="Google" id="ProtNLM"/>
    </source>
</evidence>
<proteinExistence type="predicted"/>
<dbReference type="InterPro" id="IPR036640">
    <property type="entry name" value="ABC1_TM_sf"/>
</dbReference>
<dbReference type="InterPro" id="IPR039421">
    <property type="entry name" value="Type_1_exporter"/>
</dbReference>
<evidence type="ECO:0000259" key="8">
    <source>
        <dbReference type="PROSITE" id="PS50893"/>
    </source>
</evidence>
<dbReference type="OrthoDB" id="95687at2"/>
<dbReference type="GO" id="GO:0034040">
    <property type="term" value="F:ATPase-coupled lipid transmembrane transporter activity"/>
    <property type="evidence" value="ECO:0007669"/>
    <property type="project" value="TreeGrafter"/>
</dbReference>
<dbReference type="PROSITE" id="PS50929">
    <property type="entry name" value="ABC_TM1F"/>
    <property type="match status" value="1"/>
</dbReference>
<keyword evidence="6 7" id="KW-0472">Membrane</keyword>
<dbReference type="Gene3D" id="3.40.50.300">
    <property type="entry name" value="P-loop containing nucleotide triphosphate hydrolases"/>
    <property type="match status" value="1"/>
</dbReference>
<gene>
    <name evidence="10" type="ORF">ASU35_01110</name>
</gene>
<dbReference type="GO" id="GO:0005524">
    <property type="term" value="F:ATP binding"/>
    <property type="evidence" value="ECO:0007669"/>
    <property type="project" value="UniProtKB-KW"/>
</dbReference>
<evidence type="ECO:0000256" key="1">
    <source>
        <dbReference type="ARBA" id="ARBA00004651"/>
    </source>
</evidence>
<reference evidence="10 11" key="1">
    <citation type="submission" date="2015-11" db="EMBL/GenBank/DDBJ databases">
        <title>Butyribacter intestini gen. nov., sp. nov., a butyric acid-producing bacterium of the family Lachnospiraceae isolated from the human faeces.</title>
        <authorList>
            <person name="Zou Y."/>
            <person name="Xue W."/>
            <person name="Luo G."/>
            <person name="Lv M."/>
        </authorList>
    </citation>
    <scope>NUCLEOTIDE SEQUENCE [LARGE SCALE GENOMIC DNA]</scope>
    <source>
        <strain evidence="10 11">ACET-33324</strain>
    </source>
</reference>
<dbReference type="Gene3D" id="1.20.1560.10">
    <property type="entry name" value="ABC transporter type 1, transmembrane domain"/>
    <property type="match status" value="1"/>
</dbReference>
<dbReference type="Pfam" id="PF00005">
    <property type="entry name" value="ABC_tran"/>
    <property type="match status" value="1"/>
</dbReference>
<dbReference type="Pfam" id="PF00664">
    <property type="entry name" value="ABC_membrane"/>
    <property type="match status" value="1"/>
</dbReference>
<keyword evidence="3" id="KW-0547">Nucleotide-binding</keyword>